<evidence type="ECO:0000313" key="4">
    <source>
        <dbReference type="EMBL" id="RSU14059.1"/>
    </source>
</evidence>
<dbReference type="AlphaFoldDB" id="A0A430B188"/>
<keyword evidence="2" id="KW-0812">Transmembrane</keyword>
<protein>
    <recommendedName>
        <fullName evidence="3">Cytoskeleton protein RodZ-like C-terminal domain-containing protein</fullName>
    </recommendedName>
</protein>
<dbReference type="PANTHER" id="PTHR34475:SF1">
    <property type="entry name" value="CYTOSKELETON PROTEIN RODZ"/>
    <property type="match status" value="1"/>
</dbReference>
<evidence type="ECO:0000256" key="2">
    <source>
        <dbReference type="SAM" id="Phobius"/>
    </source>
</evidence>
<dbReference type="Proteomes" id="UP000287605">
    <property type="component" value="Unassembled WGS sequence"/>
</dbReference>
<dbReference type="RefSeq" id="WP_126807603.1">
    <property type="nucleotide sequence ID" value="NZ_NGKA01000004.1"/>
</dbReference>
<dbReference type="InterPro" id="IPR001387">
    <property type="entry name" value="Cro/C1-type_HTH"/>
</dbReference>
<dbReference type="EMBL" id="NGKA01000004">
    <property type="protein sequence ID" value="RSU14059.1"/>
    <property type="molecule type" value="Genomic_DNA"/>
</dbReference>
<evidence type="ECO:0000259" key="3">
    <source>
        <dbReference type="Pfam" id="PF13464"/>
    </source>
</evidence>
<dbReference type="Gene3D" id="1.10.260.40">
    <property type="entry name" value="lambda repressor-like DNA-binding domains"/>
    <property type="match status" value="1"/>
</dbReference>
<dbReference type="InterPro" id="IPR025194">
    <property type="entry name" value="RodZ-like_C"/>
</dbReference>
<keyword evidence="5" id="KW-1185">Reference proteome</keyword>
<feature type="compositionally biased region" description="Basic and acidic residues" evidence="1">
    <location>
        <begin position="159"/>
        <end position="169"/>
    </location>
</feature>
<dbReference type="InterPro" id="IPR050400">
    <property type="entry name" value="Bact_Cytoskel_RodZ"/>
</dbReference>
<reference evidence="4 5" key="1">
    <citation type="submission" date="2017-05" db="EMBL/GenBank/DDBJ databases">
        <title>Vagococcus spp. assemblies.</title>
        <authorList>
            <person name="Gulvik C.A."/>
        </authorList>
    </citation>
    <scope>NUCLEOTIDE SEQUENCE [LARGE SCALE GENOMIC DNA]</scope>
    <source>
        <strain evidence="4 5">CCUG 51432</strain>
    </source>
</reference>
<dbReference type="SUPFAM" id="SSF47413">
    <property type="entry name" value="lambda repressor-like DNA-binding domains"/>
    <property type="match status" value="1"/>
</dbReference>
<feature type="region of interest" description="Disordered" evidence="1">
    <location>
        <begin position="156"/>
        <end position="182"/>
    </location>
</feature>
<name>A0A430B188_9ENTE</name>
<dbReference type="Pfam" id="PF13413">
    <property type="entry name" value="HTH_25"/>
    <property type="match status" value="1"/>
</dbReference>
<feature type="domain" description="Cytoskeleton protein RodZ-like C-terminal" evidence="3">
    <location>
        <begin position="213"/>
        <end position="280"/>
    </location>
</feature>
<keyword evidence="2" id="KW-0472">Membrane</keyword>
<comment type="caution">
    <text evidence="4">The sequence shown here is derived from an EMBL/GenBank/DDBJ whole genome shotgun (WGS) entry which is preliminary data.</text>
</comment>
<organism evidence="4 5">
    <name type="scientific">Vagococcus elongatus</name>
    <dbReference type="NCBI Taxonomy" id="180344"/>
    <lineage>
        <taxon>Bacteria</taxon>
        <taxon>Bacillati</taxon>
        <taxon>Bacillota</taxon>
        <taxon>Bacilli</taxon>
        <taxon>Lactobacillales</taxon>
        <taxon>Enterococcaceae</taxon>
        <taxon>Vagococcus</taxon>
    </lineage>
</organism>
<accession>A0A430B188</accession>
<sequence length="290" mass="32275">METIGETLKKARLAKGLTIDELQRTTKIQKRYLLALEDNRFDMLPGSYYARNFIRQYSQAVGIDGDYMVDVYDGIAPTRKRQEENLPGSRVELNRKRHSPVKETPKSLIPKIILTVVSLLIISVVVYLTLRENSEKQLIDQNKNVVIEGSIDSSVSDVKTTESKSKESSTVETEESSEPEKQTITVDSEVGNESQITIKNAENPAKVSFEGINGNCWLGILIDGQYVFDYTLSAGGTTETVLPNNIVNATIVLGASNNVILNINGQKVDFNQNNTNVVKRNLNLTISYVE</sequence>
<dbReference type="CDD" id="cd00093">
    <property type="entry name" value="HTH_XRE"/>
    <property type="match status" value="1"/>
</dbReference>
<dbReference type="PANTHER" id="PTHR34475">
    <property type="match status" value="1"/>
</dbReference>
<dbReference type="InterPro" id="IPR010982">
    <property type="entry name" value="Lambda_DNA-bd_dom_sf"/>
</dbReference>
<dbReference type="Pfam" id="PF13464">
    <property type="entry name" value="RodZ_C"/>
    <property type="match status" value="1"/>
</dbReference>
<keyword evidence="2" id="KW-1133">Transmembrane helix</keyword>
<gene>
    <name evidence="4" type="ORF">CBF29_04025</name>
</gene>
<dbReference type="OrthoDB" id="9797543at2"/>
<proteinExistence type="predicted"/>
<feature type="transmembrane region" description="Helical" evidence="2">
    <location>
        <begin position="112"/>
        <end position="130"/>
    </location>
</feature>
<dbReference type="GO" id="GO:0003677">
    <property type="term" value="F:DNA binding"/>
    <property type="evidence" value="ECO:0007669"/>
    <property type="project" value="InterPro"/>
</dbReference>
<evidence type="ECO:0000256" key="1">
    <source>
        <dbReference type="SAM" id="MobiDB-lite"/>
    </source>
</evidence>
<evidence type="ECO:0000313" key="5">
    <source>
        <dbReference type="Proteomes" id="UP000287605"/>
    </source>
</evidence>